<feature type="transmembrane region" description="Helical" evidence="5">
    <location>
        <begin position="56"/>
        <end position="76"/>
    </location>
</feature>
<feature type="domain" description="Major facilitator superfamily (MFS) profile" evidence="6">
    <location>
        <begin position="22"/>
        <end position="475"/>
    </location>
</feature>
<feature type="transmembrane region" description="Helical" evidence="5">
    <location>
        <begin position="270"/>
        <end position="292"/>
    </location>
</feature>
<dbReference type="SUPFAM" id="SSF103473">
    <property type="entry name" value="MFS general substrate transporter"/>
    <property type="match status" value="1"/>
</dbReference>
<evidence type="ECO:0000313" key="7">
    <source>
        <dbReference type="EMBL" id="MFI6499446.1"/>
    </source>
</evidence>
<feature type="transmembrane region" description="Helical" evidence="5">
    <location>
        <begin position="209"/>
        <end position="228"/>
    </location>
</feature>
<dbReference type="Proteomes" id="UP001612741">
    <property type="component" value="Unassembled WGS sequence"/>
</dbReference>
<feature type="transmembrane region" description="Helical" evidence="5">
    <location>
        <begin position="414"/>
        <end position="431"/>
    </location>
</feature>
<feature type="transmembrane region" description="Helical" evidence="5">
    <location>
        <begin position="179"/>
        <end position="197"/>
    </location>
</feature>
<feature type="transmembrane region" description="Helical" evidence="5">
    <location>
        <begin position="88"/>
        <end position="107"/>
    </location>
</feature>
<evidence type="ECO:0000313" key="8">
    <source>
        <dbReference type="Proteomes" id="UP001612741"/>
    </source>
</evidence>
<comment type="caution">
    <text evidence="7">The sequence shown here is derived from an EMBL/GenBank/DDBJ whole genome shotgun (WGS) entry which is preliminary data.</text>
</comment>
<evidence type="ECO:0000256" key="4">
    <source>
        <dbReference type="ARBA" id="ARBA00023136"/>
    </source>
</evidence>
<dbReference type="EMBL" id="JBITGY010000005">
    <property type="protein sequence ID" value="MFI6499446.1"/>
    <property type="molecule type" value="Genomic_DNA"/>
</dbReference>
<feature type="transmembrane region" description="Helical" evidence="5">
    <location>
        <begin position="344"/>
        <end position="362"/>
    </location>
</feature>
<feature type="transmembrane region" description="Helical" evidence="5">
    <location>
        <begin position="147"/>
        <end position="173"/>
    </location>
</feature>
<dbReference type="Gene3D" id="1.20.1720.10">
    <property type="entry name" value="Multidrug resistance protein D"/>
    <property type="match status" value="1"/>
</dbReference>
<evidence type="ECO:0000259" key="6">
    <source>
        <dbReference type="PROSITE" id="PS50850"/>
    </source>
</evidence>
<name>A0ABW7YU61_9ACTN</name>
<evidence type="ECO:0000256" key="2">
    <source>
        <dbReference type="ARBA" id="ARBA00022692"/>
    </source>
</evidence>
<dbReference type="PRINTS" id="PR01036">
    <property type="entry name" value="TCRTETB"/>
</dbReference>
<keyword evidence="2 5" id="KW-0812">Transmembrane</keyword>
<dbReference type="CDD" id="cd17321">
    <property type="entry name" value="MFS_MMR_MDR_like"/>
    <property type="match status" value="1"/>
</dbReference>
<keyword evidence="4 5" id="KW-0472">Membrane</keyword>
<protein>
    <submittedName>
        <fullName evidence="7">MFS transporter</fullName>
    </submittedName>
</protein>
<accession>A0ABW7YU61</accession>
<dbReference type="PANTHER" id="PTHR42718:SF42">
    <property type="entry name" value="EXPORT PROTEIN"/>
    <property type="match status" value="1"/>
</dbReference>
<dbReference type="PANTHER" id="PTHR42718">
    <property type="entry name" value="MAJOR FACILITATOR SUPERFAMILY MULTIDRUG TRANSPORTER MFSC"/>
    <property type="match status" value="1"/>
</dbReference>
<gene>
    <name evidence="7" type="ORF">ACIBG2_18815</name>
</gene>
<evidence type="ECO:0000256" key="5">
    <source>
        <dbReference type="SAM" id="Phobius"/>
    </source>
</evidence>
<organism evidence="7 8">
    <name type="scientific">Nonomuraea typhae</name>
    <dbReference type="NCBI Taxonomy" id="2603600"/>
    <lineage>
        <taxon>Bacteria</taxon>
        <taxon>Bacillati</taxon>
        <taxon>Actinomycetota</taxon>
        <taxon>Actinomycetes</taxon>
        <taxon>Streptosporangiales</taxon>
        <taxon>Streptosporangiaceae</taxon>
        <taxon>Nonomuraea</taxon>
    </lineage>
</organism>
<feature type="transmembrane region" description="Helical" evidence="5">
    <location>
        <begin position="240"/>
        <end position="258"/>
    </location>
</feature>
<feature type="transmembrane region" description="Helical" evidence="5">
    <location>
        <begin position="451"/>
        <end position="472"/>
    </location>
</feature>
<dbReference type="InterPro" id="IPR011701">
    <property type="entry name" value="MFS"/>
</dbReference>
<evidence type="ECO:0000256" key="1">
    <source>
        <dbReference type="ARBA" id="ARBA00004651"/>
    </source>
</evidence>
<feature type="transmembrane region" description="Helical" evidence="5">
    <location>
        <begin position="20"/>
        <end position="44"/>
    </location>
</feature>
<evidence type="ECO:0000256" key="3">
    <source>
        <dbReference type="ARBA" id="ARBA00022989"/>
    </source>
</evidence>
<feature type="transmembrane region" description="Helical" evidence="5">
    <location>
        <begin position="368"/>
        <end position="393"/>
    </location>
</feature>
<sequence>MNDLAAVLPRRTPRSLRQAWVALTGLSAVLLFEMLDGSILNIALPVIGRELNASTTALQWVTGAYAVVLGGSMLAFGAIADRFGRRRIMLIGLVLLGAASLATVVVGAPEQLIAVRVTMGVAAAMTAPGSVALAFRLFDEDGLRVRALTLISTVALVGLAIGPPAGGLVLAIAPWQVLLLVNVPIAALAFFCVRYGIAADDPADLHRDPLDVPGMLLGTATIVLVLLAPTLFVDQGAGSWAPWAATAAAVATAICFVLRERLARHPLLDLKLLALPLVSSGLAYKAATGLATAGLSYMATLQLQLDWGWPPALAAVGMLPQVVVLLVGSPFVNPFVQRVGLERAAWLSATAVVSGLAVYGLLGRFGYVWIAAALVLVAAGMRVVGVVAGLNVVRGLPENRTTIGTALVDTASQITSGAGIAITGTILATLFTGDIATSPWSPRQTGEFHQAITVTGLTLTVIAAALVGYGIARTRRFA</sequence>
<dbReference type="InterPro" id="IPR036259">
    <property type="entry name" value="MFS_trans_sf"/>
</dbReference>
<proteinExistence type="predicted"/>
<dbReference type="InterPro" id="IPR020846">
    <property type="entry name" value="MFS_dom"/>
</dbReference>
<feature type="transmembrane region" description="Helical" evidence="5">
    <location>
        <begin position="312"/>
        <end position="332"/>
    </location>
</feature>
<comment type="subcellular location">
    <subcellularLocation>
        <location evidence="1">Cell membrane</location>
        <topology evidence="1">Multi-pass membrane protein</topology>
    </subcellularLocation>
</comment>
<dbReference type="PROSITE" id="PS50850">
    <property type="entry name" value="MFS"/>
    <property type="match status" value="1"/>
</dbReference>
<feature type="transmembrane region" description="Helical" evidence="5">
    <location>
        <begin position="113"/>
        <end position="135"/>
    </location>
</feature>
<keyword evidence="8" id="KW-1185">Reference proteome</keyword>
<dbReference type="Pfam" id="PF07690">
    <property type="entry name" value="MFS_1"/>
    <property type="match status" value="1"/>
</dbReference>
<keyword evidence="3 5" id="KW-1133">Transmembrane helix</keyword>
<reference evidence="7 8" key="1">
    <citation type="submission" date="2024-10" db="EMBL/GenBank/DDBJ databases">
        <title>The Natural Products Discovery Center: Release of the First 8490 Sequenced Strains for Exploring Actinobacteria Biosynthetic Diversity.</title>
        <authorList>
            <person name="Kalkreuter E."/>
            <person name="Kautsar S.A."/>
            <person name="Yang D."/>
            <person name="Bader C.D."/>
            <person name="Teijaro C.N."/>
            <person name="Fluegel L."/>
            <person name="Davis C.M."/>
            <person name="Simpson J.R."/>
            <person name="Lauterbach L."/>
            <person name="Steele A.D."/>
            <person name="Gui C."/>
            <person name="Meng S."/>
            <person name="Li G."/>
            <person name="Viehrig K."/>
            <person name="Ye F."/>
            <person name="Su P."/>
            <person name="Kiefer A.F."/>
            <person name="Nichols A."/>
            <person name="Cepeda A.J."/>
            <person name="Yan W."/>
            <person name="Fan B."/>
            <person name="Jiang Y."/>
            <person name="Adhikari A."/>
            <person name="Zheng C.-J."/>
            <person name="Schuster L."/>
            <person name="Cowan T.M."/>
            <person name="Smanski M.J."/>
            <person name="Chevrette M.G."/>
            <person name="De Carvalho L.P.S."/>
            <person name="Shen B."/>
        </authorList>
    </citation>
    <scope>NUCLEOTIDE SEQUENCE [LARGE SCALE GENOMIC DNA]</scope>
    <source>
        <strain evidence="7 8">NPDC050545</strain>
    </source>
</reference>
<dbReference type="RefSeq" id="WP_397082755.1">
    <property type="nucleotide sequence ID" value="NZ_JBITGY010000005.1"/>
</dbReference>